<reference evidence="3 4" key="1">
    <citation type="journal article" date="2017" name="PLoS Biol.">
        <title>The sea cucumber genome provides insights into morphological evolution and visceral regeneration.</title>
        <authorList>
            <person name="Zhang X."/>
            <person name="Sun L."/>
            <person name="Yuan J."/>
            <person name="Sun Y."/>
            <person name="Gao Y."/>
            <person name="Zhang L."/>
            <person name="Li S."/>
            <person name="Dai H."/>
            <person name="Hamel J.F."/>
            <person name="Liu C."/>
            <person name="Yu Y."/>
            <person name="Liu S."/>
            <person name="Lin W."/>
            <person name="Guo K."/>
            <person name="Jin S."/>
            <person name="Xu P."/>
            <person name="Storey K.B."/>
            <person name="Huan P."/>
            <person name="Zhang T."/>
            <person name="Zhou Y."/>
            <person name="Zhang J."/>
            <person name="Lin C."/>
            <person name="Li X."/>
            <person name="Xing L."/>
            <person name="Huo D."/>
            <person name="Sun M."/>
            <person name="Wang L."/>
            <person name="Mercier A."/>
            <person name="Li F."/>
            <person name="Yang H."/>
            <person name="Xiang J."/>
        </authorList>
    </citation>
    <scope>NUCLEOTIDE SEQUENCE [LARGE SCALE GENOMIC DNA]</scope>
    <source>
        <strain evidence="3">Shaxun</strain>
        <tissue evidence="3">Muscle</tissue>
    </source>
</reference>
<gene>
    <name evidence="3" type="ORF">BSL78_05897</name>
</gene>
<feature type="domain" description="AP-5 complex subunit beta-1 N-terminal" evidence="2">
    <location>
        <begin position="40"/>
        <end position="111"/>
    </location>
</feature>
<feature type="coiled-coil region" evidence="1">
    <location>
        <begin position="406"/>
        <end position="461"/>
    </location>
</feature>
<dbReference type="PANTHER" id="PTHR34033:SF1">
    <property type="entry name" value="AP-5 COMPLEX SUBUNIT BETA-1"/>
    <property type="match status" value="1"/>
</dbReference>
<dbReference type="AlphaFoldDB" id="A0A2G8LAA4"/>
<comment type="caution">
    <text evidence="3">The sequence shown here is derived from an EMBL/GenBank/DDBJ whole genome shotgun (WGS) entry which is preliminary data.</text>
</comment>
<sequence>MSFKTTDENHQWRHTAVLMKRDIYGYLQSKGCSEEDCVIDLLQALYGETLSDATKVMVLGALQELSESLLMDKTGVEQAVGTLIGFFQEVAMSKGSTFLKSQILVCMTTILLTGDQLRDQQSLFLDVTNLLFDIISKVNQGTDRALRETACQCLEEIENNYPVCVLMHKLDHFYAMCQLENTHVRQTYVGLFNRVLRNAVRVKCQQASVSKDDISDLLLTRKEPLKPLMLPDAIPPAMFQLQSRSPNERLSLPSDVDTSELQAAVMKSMDNLLEMSEPDAVKAIQELSCICNVCNLPIQIFQDMQRNLTTSLSLPLFHVHLYLMKHYFSESVEAVNLESVTRHICHPALSLGHRLFCLHFCTDISHQIRLEDEDSALFKPTIFDSLDETLTKLKFVIKLSPDECAVKELECAVKELECAVKELECAVKELECAVNELECAVKELQCAVEELECAVKETHVQPLLSYLEPLMTSVKNGAIGKGAVACFRGLFHIYANDQSKI</sequence>
<dbReference type="EMBL" id="MRZV01000150">
    <property type="protein sequence ID" value="PIK57198.1"/>
    <property type="molecule type" value="Genomic_DNA"/>
</dbReference>
<keyword evidence="1" id="KW-0175">Coiled coil</keyword>
<dbReference type="Pfam" id="PF21587">
    <property type="entry name" value="AP5B1_N"/>
    <property type="match status" value="1"/>
</dbReference>
<dbReference type="PANTHER" id="PTHR34033">
    <property type="entry name" value="AP-5 COMPLEX SUBUNIT BETA-1"/>
    <property type="match status" value="1"/>
</dbReference>
<proteinExistence type="predicted"/>
<evidence type="ECO:0000256" key="1">
    <source>
        <dbReference type="SAM" id="Coils"/>
    </source>
</evidence>
<dbReference type="GO" id="GO:0005765">
    <property type="term" value="C:lysosomal membrane"/>
    <property type="evidence" value="ECO:0007669"/>
    <property type="project" value="TreeGrafter"/>
</dbReference>
<evidence type="ECO:0000259" key="2">
    <source>
        <dbReference type="Pfam" id="PF21587"/>
    </source>
</evidence>
<dbReference type="SUPFAM" id="SSF48371">
    <property type="entry name" value="ARM repeat"/>
    <property type="match status" value="1"/>
</dbReference>
<protein>
    <submittedName>
        <fullName evidence="3">Putative AP-5 complex subunit beta-1</fullName>
    </submittedName>
</protein>
<name>A0A2G8LAA4_STIJA</name>
<dbReference type="GO" id="GO:0016197">
    <property type="term" value="P:endosomal transport"/>
    <property type="evidence" value="ECO:0007669"/>
    <property type="project" value="InterPro"/>
</dbReference>
<evidence type="ECO:0000313" key="3">
    <source>
        <dbReference type="EMBL" id="PIK57198.1"/>
    </source>
</evidence>
<accession>A0A2G8LAA4</accession>
<organism evidence="3 4">
    <name type="scientific">Stichopus japonicus</name>
    <name type="common">Sea cucumber</name>
    <dbReference type="NCBI Taxonomy" id="307972"/>
    <lineage>
        <taxon>Eukaryota</taxon>
        <taxon>Metazoa</taxon>
        <taxon>Echinodermata</taxon>
        <taxon>Eleutherozoa</taxon>
        <taxon>Echinozoa</taxon>
        <taxon>Holothuroidea</taxon>
        <taxon>Aspidochirotacea</taxon>
        <taxon>Aspidochirotida</taxon>
        <taxon>Stichopodidae</taxon>
        <taxon>Apostichopus</taxon>
    </lineage>
</organism>
<dbReference type="Proteomes" id="UP000230750">
    <property type="component" value="Unassembled WGS sequence"/>
</dbReference>
<keyword evidence="4" id="KW-1185">Reference proteome</keyword>
<dbReference type="OrthoDB" id="646197at2759"/>
<dbReference type="InterPro" id="IPR038741">
    <property type="entry name" value="AP5B1"/>
</dbReference>
<dbReference type="GO" id="GO:0030119">
    <property type="term" value="C:AP-type membrane coat adaptor complex"/>
    <property type="evidence" value="ECO:0007669"/>
    <property type="project" value="TreeGrafter"/>
</dbReference>
<dbReference type="InterPro" id="IPR016024">
    <property type="entry name" value="ARM-type_fold"/>
</dbReference>
<evidence type="ECO:0000313" key="4">
    <source>
        <dbReference type="Proteomes" id="UP000230750"/>
    </source>
</evidence>
<dbReference type="InterPro" id="IPR048978">
    <property type="entry name" value="AP5B1_N"/>
</dbReference>